<dbReference type="Proteomes" id="UP001519921">
    <property type="component" value="Unassembled WGS sequence"/>
</dbReference>
<protein>
    <submittedName>
        <fullName evidence="4">N-acetyltransferase</fullName>
        <ecNumber evidence="4">2.3.1.-</ecNumber>
    </submittedName>
</protein>
<dbReference type="CDD" id="cd04301">
    <property type="entry name" value="NAT_SF"/>
    <property type="match status" value="1"/>
</dbReference>
<evidence type="ECO:0000256" key="1">
    <source>
        <dbReference type="ARBA" id="ARBA00022679"/>
    </source>
</evidence>
<dbReference type="Pfam" id="PF13673">
    <property type="entry name" value="Acetyltransf_10"/>
    <property type="match status" value="1"/>
</dbReference>
<evidence type="ECO:0000313" key="4">
    <source>
        <dbReference type="EMBL" id="MBW6410873.1"/>
    </source>
</evidence>
<keyword evidence="1 4" id="KW-0808">Transferase</keyword>
<dbReference type="RefSeq" id="WP_219780342.1">
    <property type="nucleotide sequence ID" value="NZ_JAHXPT010000010.1"/>
</dbReference>
<dbReference type="EMBL" id="JAHXPT010000010">
    <property type="protein sequence ID" value="MBW6410873.1"/>
    <property type="molecule type" value="Genomic_DNA"/>
</dbReference>
<organism evidence="4 5">
    <name type="scientific">Clostridium weizhouense</name>
    <dbReference type="NCBI Taxonomy" id="2859781"/>
    <lineage>
        <taxon>Bacteria</taxon>
        <taxon>Bacillati</taxon>
        <taxon>Bacillota</taxon>
        <taxon>Clostridia</taxon>
        <taxon>Eubacteriales</taxon>
        <taxon>Clostridiaceae</taxon>
        <taxon>Clostridium</taxon>
    </lineage>
</organism>
<evidence type="ECO:0000256" key="2">
    <source>
        <dbReference type="ARBA" id="ARBA00023315"/>
    </source>
</evidence>
<comment type="caution">
    <text evidence="4">The sequence shown here is derived from an EMBL/GenBank/DDBJ whole genome shotgun (WGS) entry which is preliminary data.</text>
</comment>
<evidence type="ECO:0000259" key="3">
    <source>
        <dbReference type="PROSITE" id="PS51186"/>
    </source>
</evidence>
<dbReference type="SUPFAM" id="SSF55729">
    <property type="entry name" value="Acyl-CoA N-acyltransferases (Nat)"/>
    <property type="match status" value="1"/>
</dbReference>
<dbReference type="InterPro" id="IPR016181">
    <property type="entry name" value="Acyl_CoA_acyltransferase"/>
</dbReference>
<name>A0ABS7AQC6_9CLOT</name>
<dbReference type="InterPro" id="IPR000182">
    <property type="entry name" value="GNAT_dom"/>
</dbReference>
<dbReference type="PROSITE" id="PS51186">
    <property type="entry name" value="GNAT"/>
    <property type="match status" value="1"/>
</dbReference>
<accession>A0ABS7AQC6</accession>
<sequence length="145" mass="17183">MIRNLKNKDIDKVMDIWIKSTTKAHDFICKEYWQNNYKTVKNVYIPMSETFVYEDEEGIKGFISIINNEFIGALFVDIDFQGRGVGKELINYAINKYKKLKLAVYKENKKSVEFYINRGFKIIEEQVNDDSGYNEYIMEKLCKKS</sequence>
<reference evidence="4 5" key="1">
    <citation type="submission" date="2021-07" db="EMBL/GenBank/DDBJ databases">
        <title>Clostridium weizhouense sp. nov., an anaerobic bacterium isolated from activated sludge of Petroleum wastewater.</title>
        <authorList>
            <person name="Li Q."/>
        </authorList>
    </citation>
    <scope>NUCLEOTIDE SEQUENCE [LARGE SCALE GENOMIC DNA]</scope>
    <source>
        <strain evidence="4 5">YB-6</strain>
    </source>
</reference>
<dbReference type="GO" id="GO:0016746">
    <property type="term" value="F:acyltransferase activity"/>
    <property type="evidence" value="ECO:0007669"/>
    <property type="project" value="UniProtKB-KW"/>
</dbReference>
<proteinExistence type="predicted"/>
<dbReference type="NCBIfam" id="NF007853">
    <property type="entry name" value="PRK10562.1"/>
    <property type="match status" value="1"/>
</dbReference>
<dbReference type="PANTHER" id="PTHR43800">
    <property type="entry name" value="PEPTIDYL-LYSINE N-ACETYLTRANSFERASE YJAB"/>
    <property type="match status" value="1"/>
</dbReference>
<keyword evidence="2 4" id="KW-0012">Acyltransferase</keyword>
<gene>
    <name evidence="4" type="ORF">KYD98_12285</name>
</gene>
<evidence type="ECO:0000313" key="5">
    <source>
        <dbReference type="Proteomes" id="UP001519921"/>
    </source>
</evidence>
<dbReference type="Gene3D" id="3.40.630.30">
    <property type="match status" value="1"/>
</dbReference>
<dbReference type="EC" id="2.3.1.-" evidence="4"/>
<feature type="domain" description="N-acetyltransferase" evidence="3">
    <location>
        <begin position="1"/>
        <end position="143"/>
    </location>
</feature>
<dbReference type="PANTHER" id="PTHR43800:SF1">
    <property type="entry name" value="PEPTIDYL-LYSINE N-ACETYLTRANSFERASE YJAB"/>
    <property type="match status" value="1"/>
</dbReference>
<keyword evidence="5" id="KW-1185">Reference proteome</keyword>